<gene>
    <name evidence="2" type="ORF">FL622_01555</name>
</gene>
<dbReference type="AlphaFoldDB" id="A0A550JKZ8"/>
<dbReference type="RefSeq" id="WP_092052756.1">
    <property type="nucleotide sequence ID" value="NZ_FOJJ01000001.1"/>
</dbReference>
<sequence length="214" mass="23285">MKTTGACLLVVLVVCLSGCGVTVVPRATATARVDLADNSISESRDGVTVKARLHDPDFAPVLSEGNLSAFELTVGNRTGKSLSLPLSAFLLMDDRGTQYSPLPPERVNEILRRNSPYLLPYPYVGYYYLEDMEKAAAARGFTSSRPYFAQNRPADALVGALDNLDLVPDAQVTGLVFFTIDLTRVRSVELRAYLSESAKDGIADFTLPFSVEKK</sequence>
<organism evidence="2 3">
    <name type="scientific">Trichloromonas acetexigens</name>
    <dbReference type="NCBI Taxonomy" id="38815"/>
    <lineage>
        <taxon>Bacteria</taxon>
        <taxon>Pseudomonadati</taxon>
        <taxon>Thermodesulfobacteriota</taxon>
        <taxon>Desulfuromonadia</taxon>
        <taxon>Desulfuromonadales</taxon>
        <taxon>Trichloromonadaceae</taxon>
        <taxon>Trichloromonas</taxon>
    </lineage>
</organism>
<feature type="chain" id="PRO_5021699235" description="Lipoprotein" evidence="1">
    <location>
        <begin position="24"/>
        <end position="214"/>
    </location>
</feature>
<proteinExistence type="predicted"/>
<evidence type="ECO:0008006" key="4">
    <source>
        <dbReference type="Google" id="ProtNLM"/>
    </source>
</evidence>
<keyword evidence="1" id="KW-0732">Signal</keyword>
<accession>A0A550JKZ8</accession>
<reference evidence="2 3" key="1">
    <citation type="submission" date="2019-07" db="EMBL/GenBank/DDBJ databases">
        <title>Insights of Desulfuromonas acetexigens electromicrobiology.</title>
        <authorList>
            <person name="Katuri K."/>
            <person name="Sapireddy V."/>
            <person name="Shaw D.R."/>
            <person name="Saikaly P."/>
        </authorList>
    </citation>
    <scope>NUCLEOTIDE SEQUENCE [LARGE SCALE GENOMIC DNA]</scope>
    <source>
        <strain evidence="2 3">2873</strain>
    </source>
</reference>
<evidence type="ECO:0000256" key="1">
    <source>
        <dbReference type="SAM" id="SignalP"/>
    </source>
</evidence>
<feature type="signal peptide" evidence="1">
    <location>
        <begin position="1"/>
        <end position="23"/>
    </location>
</feature>
<dbReference type="Proteomes" id="UP000317155">
    <property type="component" value="Unassembled WGS sequence"/>
</dbReference>
<name>A0A550JKZ8_9BACT</name>
<keyword evidence="3" id="KW-1185">Reference proteome</keyword>
<dbReference type="OrthoDB" id="5401930at2"/>
<evidence type="ECO:0000313" key="2">
    <source>
        <dbReference type="EMBL" id="TRO83894.1"/>
    </source>
</evidence>
<dbReference type="EMBL" id="VJVV01000001">
    <property type="protein sequence ID" value="TRO83894.1"/>
    <property type="molecule type" value="Genomic_DNA"/>
</dbReference>
<evidence type="ECO:0000313" key="3">
    <source>
        <dbReference type="Proteomes" id="UP000317155"/>
    </source>
</evidence>
<comment type="caution">
    <text evidence="2">The sequence shown here is derived from an EMBL/GenBank/DDBJ whole genome shotgun (WGS) entry which is preliminary data.</text>
</comment>
<protein>
    <recommendedName>
        <fullName evidence="4">Lipoprotein</fullName>
    </recommendedName>
</protein>